<protein>
    <submittedName>
        <fullName evidence="1">Uncharacterized protein</fullName>
    </submittedName>
</protein>
<gene>
    <name evidence="1" type="ORF">AWB74_01105</name>
</gene>
<comment type="caution">
    <text evidence="1">The sequence shown here is derived from an EMBL/GenBank/DDBJ whole genome shotgun (WGS) entry which is preliminary data.</text>
</comment>
<sequence length="55" mass="5636">MNAFSISIVAIVIVAALAAVAPVTRYTQHEFAVLSAHVANTRSQVRLGGGSGLKA</sequence>
<keyword evidence="2" id="KW-1185">Reference proteome</keyword>
<evidence type="ECO:0000313" key="2">
    <source>
        <dbReference type="Proteomes" id="UP000055019"/>
    </source>
</evidence>
<organism evidence="1 2">
    <name type="scientific">Caballeronia arvi</name>
    <dbReference type="NCBI Taxonomy" id="1777135"/>
    <lineage>
        <taxon>Bacteria</taxon>
        <taxon>Pseudomonadati</taxon>
        <taxon>Pseudomonadota</taxon>
        <taxon>Betaproteobacteria</taxon>
        <taxon>Burkholderiales</taxon>
        <taxon>Burkholderiaceae</taxon>
        <taxon>Caballeronia</taxon>
    </lineage>
</organism>
<accession>A0A158G2D1</accession>
<dbReference type="RefSeq" id="WP_200821925.1">
    <property type="nucleotide sequence ID" value="NZ_FCOM02000003.1"/>
</dbReference>
<evidence type="ECO:0000313" key="1">
    <source>
        <dbReference type="EMBL" id="SAL26083.1"/>
    </source>
</evidence>
<reference evidence="1" key="1">
    <citation type="submission" date="2016-01" db="EMBL/GenBank/DDBJ databases">
        <authorList>
            <person name="Peeters C."/>
        </authorList>
    </citation>
    <scope>NUCLEOTIDE SEQUENCE [LARGE SCALE GENOMIC DNA]</scope>
    <source>
        <strain evidence="1">LMG 29317</strain>
    </source>
</reference>
<proteinExistence type="predicted"/>
<name>A0A158G2D1_9BURK</name>
<dbReference type="EMBL" id="FCOM02000003">
    <property type="protein sequence ID" value="SAL26083.1"/>
    <property type="molecule type" value="Genomic_DNA"/>
</dbReference>
<dbReference type="AlphaFoldDB" id="A0A158G2D1"/>
<dbReference type="Proteomes" id="UP000055019">
    <property type="component" value="Unassembled WGS sequence"/>
</dbReference>